<accession>A0ACD3R7E5</accession>
<comment type="caution">
    <text evidence="1">The sequence shown here is derived from an EMBL/GenBank/DDBJ whole genome shotgun (WGS) entry which is preliminary data.</text>
</comment>
<protein>
    <submittedName>
        <fullName evidence="1">Uncharacterized protein</fullName>
    </submittedName>
</protein>
<gene>
    <name evidence="1" type="ORF">E3U43_021699</name>
</gene>
<evidence type="ECO:0000313" key="2">
    <source>
        <dbReference type="Proteomes" id="UP000793456"/>
    </source>
</evidence>
<keyword evidence="2" id="KW-1185">Reference proteome</keyword>
<sequence>MIKNGHHHHQVNTTAGKDAGTTPSAAACSPEKRRRRIRVWCDGCYDMVHYGHSNQLRQAKAMGDYLIVGVHTDSEIAKHKGPPVFTQEERYKMVRAIKWVDEVVEGAPYVTTLGTLDKYNCDFCVHGDDITLTVDGKDTYEEVKKSGRYRECKRTQGVSTTDLVGRMLLMTKAHHSNIDSSDYQQHTDNFGKKGHSPWTGVSQFLQTSQKIIQFASGQEPQPGDTIIYVAGAFDLFHIGHVDFLEAVHKLAEKPYIIVGLHFDQEVNRYKGKNYPIMNVHERTLSVLACRYVSEVVIGAPFAVTKDLLDHFKVDLVCHGKTEIYPDKDGSDPYAEPRRKGILRTVDSGNSLTTDAIVQRIIKNRLLFEARNQKKEAKEIAVIQAMKRREEEKTKEKTKERPQAICMGMCLHQDITEEGKKAKLQSSKIEQDLCEHARTEMNVVKILMLGAAESGKSTLIKQIKIIHSHGFSKQELISFKPAVLDNLLTSMKFVLRGMGMLRINLANKKNKMHARSILSCSQCLGDDQELLPFVAHAFCALWSDQGVRAAAARGYEFELNDSALYFFENMNRIIAPKYVPTETDVLRVRVRTCGIVETQFQLNEIIFRLYDVGSQRSERRKWLRCFDCVQAVLFVVALSSYDMTLMENHSGNRLQESLELFTSICTNSVFRRTSLILLMNKTDLFQEKILHSGRHLRFYLSSYKGADGDVDAAAHHITAMFSSCNSSADKPVYHHFTTATDTANIQDVLHMVIDQIIKENLAAVQLL</sequence>
<name>A0ACD3R7E5_LARCR</name>
<evidence type="ECO:0000313" key="1">
    <source>
        <dbReference type="EMBL" id="TMS15237.1"/>
    </source>
</evidence>
<proteinExistence type="predicted"/>
<dbReference type="EMBL" id="CM011682">
    <property type="protein sequence ID" value="TMS15237.1"/>
    <property type="molecule type" value="Genomic_DNA"/>
</dbReference>
<dbReference type="Proteomes" id="UP000793456">
    <property type="component" value="Chromosome IX"/>
</dbReference>
<reference evidence="1" key="1">
    <citation type="submission" date="2018-11" db="EMBL/GenBank/DDBJ databases">
        <title>The sequence and de novo assembly of Larimichthys crocea genome using PacBio and Hi-C technologies.</title>
        <authorList>
            <person name="Xu P."/>
            <person name="Chen B."/>
            <person name="Zhou Z."/>
            <person name="Ke Q."/>
            <person name="Wu Y."/>
            <person name="Bai H."/>
            <person name="Pu F."/>
        </authorList>
    </citation>
    <scope>NUCLEOTIDE SEQUENCE</scope>
    <source>
        <tissue evidence="1">Muscle</tissue>
    </source>
</reference>
<organism evidence="1 2">
    <name type="scientific">Larimichthys crocea</name>
    <name type="common">Large yellow croaker</name>
    <name type="synonym">Pseudosciaena crocea</name>
    <dbReference type="NCBI Taxonomy" id="215358"/>
    <lineage>
        <taxon>Eukaryota</taxon>
        <taxon>Metazoa</taxon>
        <taxon>Chordata</taxon>
        <taxon>Craniata</taxon>
        <taxon>Vertebrata</taxon>
        <taxon>Euteleostomi</taxon>
        <taxon>Actinopterygii</taxon>
        <taxon>Neopterygii</taxon>
        <taxon>Teleostei</taxon>
        <taxon>Neoteleostei</taxon>
        <taxon>Acanthomorphata</taxon>
        <taxon>Eupercaria</taxon>
        <taxon>Sciaenidae</taxon>
        <taxon>Larimichthys</taxon>
    </lineage>
</organism>